<dbReference type="InterPro" id="IPR036291">
    <property type="entry name" value="NAD(P)-bd_dom_sf"/>
</dbReference>
<dbReference type="CDD" id="cd05333">
    <property type="entry name" value="BKR_SDR_c"/>
    <property type="match status" value="1"/>
</dbReference>
<dbReference type="SUPFAM" id="SSF51735">
    <property type="entry name" value="NAD(P)-binding Rossmann-fold domains"/>
    <property type="match status" value="1"/>
</dbReference>
<protein>
    <submittedName>
        <fullName evidence="5">3-oxoacyl-(Acyl-carrier-protein) reductase FabG</fullName>
        <ecNumber evidence="5">1.1.1.100</ecNumber>
    </submittedName>
</protein>
<keyword evidence="2" id="KW-0521">NADP</keyword>
<dbReference type="PROSITE" id="PS00061">
    <property type="entry name" value="ADH_SHORT"/>
    <property type="match status" value="1"/>
</dbReference>
<keyword evidence="3 5" id="KW-0560">Oxidoreductase</keyword>
<feature type="domain" description="Ketoreductase" evidence="4">
    <location>
        <begin position="7"/>
        <end position="186"/>
    </location>
</feature>
<dbReference type="PANTHER" id="PTHR42879">
    <property type="entry name" value="3-OXOACYL-(ACYL-CARRIER-PROTEIN) REDUCTASE"/>
    <property type="match status" value="1"/>
</dbReference>
<organism evidence="5 6">
    <name type="scientific">Psychracetigena formicireducens</name>
    <dbReference type="NCBI Taxonomy" id="2986056"/>
    <lineage>
        <taxon>Bacteria</taxon>
        <taxon>Bacillati</taxon>
        <taxon>Candidatus Lithacetigenota</taxon>
        <taxon>Candidatus Psychracetigena</taxon>
    </lineage>
</organism>
<dbReference type="AlphaFoldDB" id="A0A9E2BFT4"/>
<dbReference type="NCBIfam" id="NF005559">
    <property type="entry name" value="PRK07231.1"/>
    <property type="match status" value="1"/>
</dbReference>
<evidence type="ECO:0000256" key="2">
    <source>
        <dbReference type="ARBA" id="ARBA00022857"/>
    </source>
</evidence>
<dbReference type="Pfam" id="PF13561">
    <property type="entry name" value="adh_short_C2"/>
    <property type="match status" value="1"/>
</dbReference>
<dbReference type="PANTHER" id="PTHR42879:SF2">
    <property type="entry name" value="3-OXOACYL-[ACYL-CARRIER-PROTEIN] REDUCTASE FABG"/>
    <property type="match status" value="1"/>
</dbReference>
<dbReference type="SMART" id="SM00822">
    <property type="entry name" value="PKS_KR"/>
    <property type="match status" value="1"/>
</dbReference>
<dbReference type="EMBL" id="QLTW01000024">
    <property type="protein sequence ID" value="MBT9144811.1"/>
    <property type="molecule type" value="Genomic_DNA"/>
</dbReference>
<dbReference type="InterPro" id="IPR057326">
    <property type="entry name" value="KR_dom"/>
</dbReference>
<dbReference type="PRINTS" id="PR00080">
    <property type="entry name" value="SDRFAMILY"/>
</dbReference>
<name>A0A9E2BFT4_PSYF1</name>
<evidence type="ECO:0000313" key="6">
    <source>
        <dbReference type="Proteomes" id="UP000811545"/>
    </source>
</evidence>
<dbReference type="EC" id="1.1.1.100" evidence="5"/>
<evidence type="ECO:0000259" key="4">
    <source>
        <dbReference type="SMART" id="SM00822"/>
    </source>
</evidence>
<accession>A0A9E2BFT4</accession>
<reference evidence="5 6" key="1">
    <citation type="journal article" date="2021" name="bioRxiv">
        <title>Unique metabolic strategies in Hadean analogues reveal hints for primordial physiology.</title>
        <authorList>
            <person name="Nobu M.K."/>
            <person name="Nakai R."/>
            <person name="Tamazawa S."/>
            <person name="Mori H."/>
            <person name="Toyoda A."/>
            <person name="Ijiri A."/>
            <person name="Suzuki S."/>
            <person name="Kurokawa K."/>
            <person name="Kamagata Y."/>
            <person name="Tamaki H."/>
        </authorList>
    </citation>
    <scope>NUCLEOTIDE SEQUENCE [LARGE SCALE GENOMIC DNA]</scope>
    <source>
        <strain evidence="5">BS525</strain>
    </source>
</reference>
<proteinExistence type="inferred from homology"/>
<dbReference type="PRINTS" id="PR00081">
    <property type="entry name" value="GDHRDH"/>
</dbReference>
<dbReference type="Proteomes" id="UP000811545">
    <property type="component" value="Unassembled WGS sequence"/>
</dbReference>
<sequence length="247" mass="26864">MKKLDGKVCIVTGGAKGIGKEISLLFAKKGAKVVIWDLDLENLNLVKKGLEDKNYEVLTQYVDVTDRNLIKKAVAEIIEKWNRIDVLINNAGITRDGYLAKVTEEDFDLVINVNLKGVFNCTQLILPQMIAQNSGSIICLSSIVGRDGNPGQTNYAASKAGVIGMVKTWGKELARFNIRANAIAPGYTLTEMVQKVPEKILDAIKEKTPLKRLASSEDVAKLALFLASDDSNFITGQVISVDGGLVL</sequence>
<comment type="caution">
    <text evidence="5">The sequence shown here is derived from an EMBL/GenBank/DDBJ whole genome shotgun (WGS) entry which is preliminary data.</text>
</comment>
<comment type="similarity">
    <text evidence="1">Belongs to the short-chain dehydrogenases/reductases (SDR) family.</text>
</comment>
<evidence type="ECO:0000313" key="5">
    <source>
        <dbReference type="EMBL" id="MBT9144811.1"/>
    </source>
</evidence>
<gene>
    <name evidence="5" type="primary">fabG_1</name>
    <name evidence="5" type="ORF">DDT42_00662</name>
</gene>
<dbReference type="FunFam" id="3.40.50.720:FF:000115">
    <property type="entry name" value="3-oxoacyl-[acyl-carrier-protein] reductase FabG"/>
    <property type="match status" value="1"/>
</dbReference>
<dbReference type="InterPro" id="IPR002347">
    <property type="entry name" value="SDR_fam"/>
</dbReference>
<dbReference type="InterPro" id="IPR020904">
    <property type="entry name" value="Sc_DH/Rdtase_CS"/>
</dbReference>
<evidence type="ECO:0000256" key="1">
    <source>
        <dbReference type="ARBA" id="ARBA00006484"/>
    </source>
</evidence>
<dbReference type="GO" id="GO:0032787">
    <property type="term" value="P:monocarboxylic acid metabolic process"/>
    <property type="evidence" value="ECO:0007669"/>
    <property type="project" value="UniProtKB-ARBA"/>
</dbReference>
<evidence type="ECO:0000256" key="3">
    <source>
        <dbReference type="ARBA" id="ARBA00023002"/>
    </source>
</evidence>
<dbReference type="Gene3D" id="3.40.50.720">
    <property type="entry name" value="NAD(P)-binding Rossmann-like Domain"/>
    <property type="match status" value="1"/>
</dbReference>
<dbReference type="InterPro" id="IPR050259">
    <property type="entry name" value="SDR"/>
</dbReference>
<dbReference type="NCBIfam" id="NF009466">
    <property type="entry name" value="PRK12826.1-2"/>
    <property type="match status" value="1"/>
</dbReference>
<dbReference type="GO" id="GO:0004316">
    <property type="term" value="F:3-oxoacyl-[acyl-carrier-protein] reductase (NADPH) activity"/>
    <property type="evidence" value="ECO:0007669"/>
    <property type="project" value="UniProtKB-EC"/>
</dbReference>